<evidence type="ECO:0000313" key="4">
    <source>
        <dbReference type="EMBL" id="CAC5399308.1"/>
    </source>
</evidence>
<dbReference type="Gene3D" id="2.60.40.10">
    <property type="entry name" value="Immunoglobulins"/>
    <property type="match status" value="3"/>
</dbReference>
<gene>
    <name evidence="4" type="ORF">MCOR_33581</name>
</gene>
<feature type="compositionally biased region" description="Polar residues" evidence="1">
    <location>
        <begin position="635"/>
        <end position="646"/>
    </location>
</feature>
<dbReference type="SUPFAM" id="SSF48726">
    <property type="entry name" value="Immunoglobulin"/>
    <property type="match status" value="2"/>
</dbReference>
<dbReference type="PANTHER" id="PTHR45889:SF8">
    <property type="entry name" value="IG-LIKE DOMAIN-CONTAINING PROTEIN"/>
    <property type="match status" value="1"/>
</dbReference>
<dbReference type="SMART" id="SM00409">
    <property type="entry name" value="IG"/>
    <property type="match status" value="2"/>
</dbReference>
<dbReference type="InterPro" id="IPR036179">
    <property type="entry name" value="Ig-like_dom_sf"/>
</dbReference>
<keyword evidence="5" id="KW-1185">Reference proteome</keyword>
<evidence type="ECO:0000256" key="1">
    <source>
        <dbReference type="SAM" id="MobiDB-lite"/>
    </source>
</evidence>
<proteinExistence type="predicted"/>
<dbReference type="InterPro" id="IPR007110">
    <property type="entry name" value="Ig-like_dom"/>
</dbReference>
<dbReference type="PROSITE" id="PS50835">
    <property type="entry name" value="IG_LIKE"/>
    <property type="match status" value="1"/>
</dbReference>
<sequence>MRIGAGTAGEFVKSSMRIGAGTAGEFGSNVQRVNTLSASITENVTGLLGENGTQMECSYIMENVLKVDLVSFLAFNKSTTAFDPVASYLPNAGTLITPQGQYLKDRVTLHNITQSSTNAVMVFNKLLCIDNTLYKCSVRYTDSGGVGQDETSNTIRISVQVPPSKPESISLVHMPAESSVTTTKHMNYSPSSPAITSKEHETVSALQSETINNTTALNYFVLSKTNHDITSTISTNDDFSSDIRYSTTTYSTQQTTTVQGIVEGDNITVICTGDVGKPAAKHIFEKYINGQVVPMQDTVSATLISEMSENCSYYRTSNLTFQVTAKDNNAVIRCVVNSSMSEPDMYVETAPIEVYYPVGMPTIFKYPNKTDYVLGEATTIRLTCESDGNPKPSYYWYKENPKEHVGSNENFTITNMNITNSGTYTCAANNSFHGDTYQKTANVKVKIINEADKSTPSTSCSSGNKTKDIGIVIAIVAALLIVIVVLCLLYRRYCKKDNKPVDSTGSNMGQIESQKTTRDIPPTNSTKKTTGYEDIDFDNIDMKCKLLSNEETNAIVKQHMNDEYLEKQKEDEDKEKDNPTTPPQAAVYACVNKPKNTVTIENNTTAGQQEEDLYEESKEGIYDTSGDRRHKENISAENYNSTENLK</sequence>
<evidence type="ECO:0000259" key="3">
    <source>
        <dbReference type="PROSITE" id="PS50835"/>
    </source>
</evidence>
<evidence type="ECO:0000256" key="2">
    <source>
        <dbReference type="SAM" id="Phobius"/>
    </source>
</evidence>
<evidence type="ECO:0000313" key="5">
    <source>
        <dbReference type="Proteomes" id="UP000507470"/>
    </source>
</evidence>
<dbReference type="SMART" id="SM00408">
    <property type="entry name" value="IGc2"/>
    <property type="match status" value="1"/>
</dbReference>
<dbReference type="EMBL" id="CACVKT020005997">
    <property type="protein sequence ID" value="CAC5399308.1"/>
    <property type="molecule type" value="Genomic_DNA"/>
</dbReference>
<organism evidence="4 5">
    <name type="scientific">Mytilus coruscus</name>
    <name type="common">Sea mussel</name>
    <dbReference type="NCBI Taxonomy" id="42192"/>
    <lineage>
        <taxon>Eukaryota</taxon>
        <taxon>Metazoa</taxon>
        <taxon>Spiralia</taxon>
        <taxon>Lophotrochozoa</taxon>
        <taxon>Mollusca</taxon>
        <taxon>Bivalvia</taxon>
        <taxon>Autobranchia</taxon>
        <taxon>Pteriomorphia</taxon>
        <taxon>Mytilida</taxon>
        <taxon>Mytiloidea</taxon>
        <taxon>Mytilidae</taxon>
        <taxon>Mytilinae</taxon>
        <taxon>Mytilus</taxon>
    </lineage>
</organism>
<feature type="compositionally biased region" description="Polar residues" evidence="1">
    <location>
        <begin position="501"/>
        <end position="514"/>
    </location>
</feature>
<dbReference type="OrthoDB" id="6158624at2759"/>
<feature type="transmembrane region" description="Helical" evidence="2">
    <location>
        <begin position="469"/>
        <end position="490"/>
    </location>
</feature>
<dbReference type="Proteomes" id="UP000507470">
    <property type="component" value="Unassembled WGS sequence"/>
</dbReference>
<feature type="region of interest" description="Disordered" evidence="1">
    <location>
        <begin position="501"/>
        <end position="530"/>
    </location>
</feature>
<protein>
    <recommendedName>
        <fullName evidence="3">Ig-like domain-containing protein</fullName>
    </recommendedName>
</protein>
<dbReference type="AlphaFoldDB" id="A0A6J8CS12"/>
<dbReference type="CDD" id="cd00096">
    <property type="entry name" value="Ig"/>
    <property type="match status" value="1"/>
</dbReference>
<feature type="region of interest" description="Disordered" evidence="1">
    <location>
        <begin position="600"/>
        <end position="646"/>
    </location>
</feature>
<dbReference type="PANTHER" id="PTHR45889">
    <property type="entry name" value="IG-LIKE DOMAIN-CONTAINING PROTEIN"/>
    <property type="match status" value="1"/>
</dbReference>
<feature type="domain" description="Ig-like" evidence="3">
    <location>
        <begin position="361"/>
        <end position="442"/>
    </location>
</feature>
<feature type="compositionally biased region" description="Basic and acidic residues" evidence="1">
    <location>
        <begin position="615"/>
        <end position="634"/>
    </location>
</feature>
<dbReference type="Pfam" id="PF13927">
    <property type="entry name" value="Ig_3"/>
    <property type="match status" value="1"/>
</dbReference>
<name>A0A6J8CS12_MYTCO</name>
<accession>A0A6J8CS12</accession>
<reference evidence="4 5" key="1">
    <citation type="submission" date="2020-06" db="EMBL/GenBank/DDBJ databases">
        <authorList>
            <person name="Li R."/>
            <person name="Bekaert M."/>
        </authorList>
    </citation>
    <scope>NUCLEOTIDE SEQUENCE [LARGE SCALE GENOMIC DNA]</scope>
    <source>
        <strain evidence="5">wild</strain>
    </source>
</reference>
<keyword evidence="2" id="KW-1133">Transmembrane helix</keyword>
<dbReference type="InterPro" id="IPR003598">
    <property type="entry name" value="Ig_sub2"/>
</dbReference>
<dbReference type="InterPro" id="IPR003599">
    <property type="entry name" value="Ig_sub"/>
</dbReference>
<keyword evidence="2" id="KW-0812">Transmembrane</keyword>
<dbReference type="InterPro" id="IPR013783">
    <property type="entry name" value="Ig-like_fold"/>
</dbReference>
<keyword evidence="2" id="KW-0472">Membrane</keyword>